<dbReference type="InterPro" id="IPR001680">
    <property type="entry name" value="WD40_rpt"/>
</dbReference>
<protein>
    <submittedName>
        <fullName evidence="8">PQQ-binding-like beta-propeller repeat protein</fullName>
    </submittedName>
</protein>
<dbReference type="Pfam" id="PF07693">
    <property type="entry name" value="KAP_NTPase"/>
    <property type="match status" value="2"/>
</dbReference>
<dbReference type="PROSITE" id="PS50082">
    <property type="entry name" value="WD_REPEATS_2"/>
    <property type="match status" value="13"/>
</dbReference>
<keyword evidence="2" id="KW-0677">Repeat</keyword>
<feature type="domain" description="KAP NTPase" evidence="7">
    <location>
        <begin position="1016"/>
        <end position="1442"/>
    </location>
</feature>
<feature type="coiled-coil region" evidence="4">
    <location>
        <begin position="814"/>
        <end position="877"/>
    </location>
</feature>
<feature type="repeat" description="WD" evidence="3">
    <location>
        <begin position="336"/>
        <end position="377"/>
    </location>
</feature>
<dbReference type="Gene3D" id="2.130.10.10">
    <property type="entry name" value="YVTN repeat-like/Quinoprotein amine dehydrogenase"/>
    <property type="match status" value="6"/>
</dbReference>
<organism evidence="8 9">
    <name type="scientific">Anabaena catenula FACHB-362</name>
    <dbReference type="NCBI Taxonomy" id="2692877"/>
    <lineage>
        <taxon>Bacteria</taxon>
        <taxon>Bacillati</taxon>
        <taxon>Cyanobacteriota</taxon>
        <taxon>Cyanophyceae</taxon>
        <taxon>Nostocales</taxon>
        <taxon>Nostocaceae</taxon>
        <taxon>Anabaena</taxon>
    </lineage>
</organism>
<evidence type="ECO:0000313" key="8">
    <source>
        <dbReference type="EMBL" id="MBD2690320.1"/>
    </source>
</evidence>
<keyword evidence="4" id="KW-0175">Coiled coil</keyword>
<feature type="repeat" description="WD" evidence="3">
    <location>
        <begin position="379"/>
        <end position="420"/>
    </location>
</feature>
<evidence type="ECO:0000256" key="3">
    <source>
        <dbReference type="PROSITE-ProRule" id="PRU00221"/>
    </source>
</evidence>
<keyword evidence="1 3" id="KW-0853">WD repeat</keyword>
<evidence type="ECO:0000256" key="5">
    <source>
        <dbReference type="SAM" id="MobiDB-lite"/>
    </source>
</evidence>
<dbReference type="InterPro" id="IPR011646">
    <property type="entry name" value="KAP_P-loop"/>
</dbReference>
<dbReference type="RefSeq" id="WP_190904932.1">
    <property type="nucleotide sequence ID" value="NZ_JACJTQ010000001.1"/>
</dbReference>
<dbReference type="PROSITE" id="PS50294">
    <property type="entry name" value="WD_REPEATS_REGION"/>
    <property type="match status" value="12"/>
</dbReference>
<evidence type="ECO:0000256" key="2">
    <source>
        <dbReference type="ARBA" id="ARBA00022737"/>
    </source>
</evidence>
<feature type="repeat" description="WD" evidence="3">
    <location>
        <begin position="78"/>
        <end position="119"/>
    </location>
</feature>
<dbReference type="Pfam" id="PF00400">
    <property type="entry name" value="WD40"/>
    <property type="match status" value="14"/>
</dbReference>
<dbReference type="PANTHER" id="PTHR19879:SF9">
    <property type="entry name" value="TRANSCRIPTION INITIATION FACTOR TFIID SUBUNIT 5"/>
    <property type="match status" value="1"/>
</dbReference>
<proteinExistence type="predicted"/>
<dbReference type="InterPro" id="IPR019775">
    <property type="entry name" value="WD40_repeat_CS"/>
</dbReference>
<feature type="repeat" description="WD" evidence="3">
    <location>
        <begin position="551"/>
        <end position="592"/>
    </location>
</feature>
<keyword evidence="6" id="KW-0472">Membrane</keyword>
<evidence type="ECO:0000259" key="7">
    <source>
        <dbReference type="Pfam" id="PF07693"/>
    </source>
</evidence>
<dbReference type="CDD" id="cd00200">
    <property type="entry name" value="WD40"/>
    <property type="match status" value="2"/>
</dbReference>
<feature type="transmembrane region" description="Helical" evidence="6">
    <location>
        <begin position="1025"/>
        <end position="1043"/>
    </location>
</feature>
<dbReference type="Proteomes" id="UP000660381">
    <property type="component" value="Unassembled WGS sequence"/>
</dbReference>
<dbReference type="PRINTS" id="PR00320">
    <property type="entry name" value="GPROTEINBRPT"/>
</dbReference>
<keyword evidence="9" id="KW-1185">Reference proteome</keyword>
<feature type="repeat" description="WD" evidence="3">
    <location>
        <begin position="293"/>
        <end position="334"/>
    </location>
</feature>
<feature type="repeat" description="WD" evidence="3">
    <location>
        <begin position="508"/>
        <end position="549"/>
    </location>
</feature>
<evidence type="ECO:0000256" key="4">
    <source>
        <dbReference type="SAM" id="Coils"/>
    </source>
</evidence>
<dbReference type="InterPro" id="IPR036322">
    <property type="entry name" value="WD40_repeat_dom_sf"/>
</dbReference>
<keyword evidence="6" id="KW-1133">Transmembrane helix</keyword>
<feature type="repeat" description="WD" evidence="3">
    <location>
        <begin position="465"/>
        <end position="506"/>
    </location>
</feature>
<evidence type="ECO:0000256" key="1">
    <source>
        <dbReference type="ARBA" id="ARBA00022574"/>
    </source>
</evidence>
<dbReference type="SUPFAM" id="SSF50978">
    <property type="entry name" value="WD40 repeat-like"/>
    <property type="match status" value="3"/>
</dbReference>
<comment type="caution">
    <text evidence="8">The sequence shown here is derived from an EMBL/GenBank/DDBJ whole genome shotgun (WGS) entry which is preliminary data.</text>
</comment>
<reference evidence="8 9" key="1">
    <citation type="journal article" date="2020" name="ISME J.">
        <title>Comparative genomics reveals insights into cyanobacterial evolution and habitat adaptation.</title>
        <authorList>
            <person name="Chen M.Y."/>
            <person name="Teng W.K."/>
            <person name="Zhao L."/>
            <person name="Hu C.X."/>
            <person name="Zhou Y.K."/>
            <person name="Han B.P."/>
            <person name="Song L.R."/>
            <person name="Shu W.S."/>
        </authorList>
    </citation>
    <scope>NUCLEOTIDE SEQUENCE [LARGE SCALE GENOMIC DNA]</scope>
    <source>
        <strain evidence="8 9">FACHB-362</strain>
    </source>
</reference>
<feature type="repeat" description="WD" evidence="3">
    <location>
        <begin position="35"/>
        <end position="77"/>
    </location>
</feature>
<dbReference type="PROSITE" id="PS00678">
    <property type="entry name" value="WD_REPEATS_1"/>
    <property type="match status" value="12"/>
</dbReference>
<feature type="region of interest" description="Disordered" evidence="5">
    <location>
        <begin position="1354"/>
        <end position="1402"/>
    </location>
</feature>
<feature type="coiled-coil region" evidence="4">
    <location>
        <begin position="1057"/>
        <end position="1126"/>
    </location>
</feature>
<feature type="compositionally biased region" description="Polar residues" evidence="5">
    <location>
        <begin position="1299"/>
        <end position="1317"/>
    </location>
</feature>
<accession>A0ABR8IYE0</accession>
<feature type="repeat" description="WD" evidence="3">
    <location>
        <begin position="207"/>
        <end position="248"/>
    </location>
</feature>
<keyword evidence="6" id="KW-0812">Transmembrane</keyword>
<feature type="region of interest" description="Disordered" evidence="5">
    <location>
        <begin position="1294"/>
        <end position="1317"/>
    </location>
</feature>
<dbReference type="InterPro" id="IPR018391">
    <property type="entry name" value="PQQ_b-propeller_rpt"/>
</dbReference>
<evidence type="ECO:0000313" key="9">
    <source>
        <dbReference type="Proteomes" id="UP000660381"/>
    </source>
</evidence>
<sequence>MEAPQGQQEISSQQFIIPAIEPGTEAGTPEPEKPFAEFQSAVRAVAISPHGRRRIAVGLEDGTIEIWDVLTGQKWLSCKGHTEPVRSLGFSPDGSMVASGSHDQTVRLWDVYTGEAIGQTFSGHTSYVNSVAFSPDGSKVVSGSWDNTVRLWDVHTGEIIGQPFSGHTYSVNSVAFSPDGSMVVSGSRDNTLRLWDINTGEAIGQPFSGHTEPVRSVAFSPDGNTVVSGSEDHTVRLWDVNTGEAIGQSFSGHTDPINSVAFSSDGKTVVSGSEDNTVRLWNVNTGEAIAQPFSGHINSVTSVAFSADGSIVVSGSRDKTVWLWDVITGKAIAQPFSGHTSSVRSIAFSPDGSMVVSGSEDNTVRLWDVNTGEAIGQLFSGHTSSVMSVAFSPDGSMVVSGSRDNTLRLWDVNTGEAIGQLFSGHTSSVRSVAFSPDGSMVVSSSRDNTMRLWDARTGETIGQPFSGHTSSVRSVAFSPDGSMVVSGSCDNTMRLWDARTGEAIGQPFSGHTEPITSVTFSPDGSTVVSGSSDKTVRLWDVSTGQAIGQPFSGHTNGVRSVAFSPDGSTVVSGSYDKTVRLWDISDPQRKRQIEIGKQEKVYSVAFDPLGDYIISAGEDGIKVWRWQRFNIRRVPQAFRNDQPSGEDSLDVAKELQSLADVLMLRSLEPPLAVAILGSWGSGKSFGMHLIEKQITKIRCQQITAKQTWGDVGDEPNLSPYVGHVYQIKFNAWSYAKSDLWASLMQTIFDQLDRQLTLEKQLREVGKVSDLAGGEIWSVLNQMNDSERKTILEDKLSEEVFAELKEKNADGNALWDILSEVRQEEQEKLKRTEEELQRLEAELKTKNQELEREFKQKIAEVEREVDKDKEIIERKVNQEFENTSIVIVFLTQLKELSKDDFGDFICKDFLNSYGFENREDLETQIPIVKDLDQLEKSNLIDQVENLIKNKDSTIEDIIKKSGRIKNYVEEQPSKIVGFIEFIKKDKKIVFIFVAATSLPFIFYSIIVYILPTVLPFIKQISSALKFWLTTISTIPAIGIGVEIYKKLRVFQAKTSRLFQVAKESVKQEKQKLAAEKDKKIQAKIEEKDFEQQKNQVYQEKEAAKQALTTEQQEIEKLQAQVERQKQLVGLTAQYTSLVDFVNNRLEEDSYQKMLGLMHQIQDDLADLSEHLTYQPGKTHPEKLKVLKEYFPRGPARIVLYIDDLDRCPPKKVVEVLEAVQLLLNTNIFIIVLAIDDRYIGRALEHNYRGVLKRGGTPSGVDYLEKIIQIPYRMRPISKNVTVSYLKSLVDIEEESKKDSQNISNSQQLTDENPFFQQTTGEDSIPLQQLNYESSFLTELPENLEQDEFEQIPVDSDEQTEDDFHLPVYTPTKNPGVKGISEPKTQEDNSKEKNRKIQHSANTDPLVTRERFTAEEFAWISESCQHVDLTPRTAKRLINICKIIKIIWTPVLHDTTWKQEPKQEYKQTLIAFLALAGRYPKEIRKILEEIYLEFEEEDANTVIIEKDDLLNRLQKQDGYMDSHNQREWKKFKNDFQKMSPQDKFYFETRTLNLAISFCFVGDIGYDPDDHYNREYRFEDKKKDYDFYRDNV</sequence>
<feature type="repeat" description="WD" evidence="3">
    <location>
        <begin position="422"/>
        <end position="463"/>
    </location>
</feature>
<dbReference type="PANTHER" id="PTHR19879">
    <property type="entry name" value="TRANSCRIPTION INITIATION FACTOR TFIID"/>
    <property type="match status" value="1"/>
</dbReference>
<feature type="repeat" description="WD" evidence="3">
    <location>
        <begin position="121"/>
        <end position="162"/>
    </location>
</feature>
<feature type="repeat" description="WD" evidence="3">
    <location>
        <begin position="250"/>
        <end position="291"/>
    </location>
</feature>
<dbReference type="InterPro" id="IPR020472">
    <property type="entry name" value="WD40_PAC1"/>
</dbReference>
<feature type="domain" description="KAP NTPase" evidence="7">
    <location>
        <begin position="655"/>
        <end position="839"/>
    </location>
</feature>
<name>A0ABR8IYE0_9NOST</name>
<dbReference type="EMBL" id="JACJTQ010000001">
    <property type="protein sequence ID" value="MBD2690320.1"/>
    <property type="molecule type" value="Genomic_DNA"/>
</dbReference>
<gene>
    <name evidence="8" type="ORF">H6G68_00900</name>
</gene>
<feature type="repeat" description="WD" evidence="3">
    <location>
        <begin position="164"/>
        <end position="205"/>
    </location>
</feature>
<evidence type="ECO:0000256" key="6">
    <source>
        <dbReference type="SAM" id="Phobius"/>
    </source>
</evidence>
<feature type="transmembrane region" description="Helical" evidence="6">
    <location>
        <begin position="987"/>
        <end position="1013"/>
    </location>
</feature>
<dbReference type="SMART" id="SM00320">
    <property type="entry name" value="WD40"/>
    <property type="match status" value="14"/>
</dbReference>
<dbReference type="InterPro" id="IPR015943">
    <property type="entry name" value="WD40/YVTN_repeat-like_dom_sf"/>
</dbReference>
<dbReference type="SMART" id="SM00564">
    <property type="entry name" value="PQQ"/>
    <property type="match status" value="9"/>
</dbReference>